<name>A0A0H4TD53_9DELT</name>
<proteinExistence type="inferred from homology"/>
<protein>
    <recommendedName>
        <fullName evidence="4">Large ribosomal subunit protein bL17</fullName>
    </recommendedName>
</protein>
<dbReference type="EMBL" id="KT007051">
    <property type="protein sequence ID" value="AKQ04835.1"/>
    <property type="molecule type" value="Genomic_DNA"/>
</dbReference>
<dbReference type="InterPro" id="IPR047859">
    <property type="entry name" value="Ribosomal_bL17_CS"/>
</dbReference>
<dbReference type="PANTHER" id="PTHR14413">
    <property type="entry name" value="RIBOSOMAL PROTEIN L17"/>
    <property type="match status" value="1"/>
</dbReference>
<dbReference type="PANTHER" id="PTHR14413:SF16">
    <property type="entry name" value="LARGE RIBOSOMAL SUBUNIT PROTEIN BL17M"/>
    <property type="match status" value="1"/>
</dbReference>
<evidence type="ECO:0000256" key="1">
    <source>
        <dbReference type="ARBA" id="ARBA00008777"/>
    </source>
</evidence>
<dbReference type="GO" id="GO:0006412">
    <property type="term" value="P:translation"/>
    <property type="evidence" value="ECO:0007669"/>
    <property type="project" value="UniProtKB-UniRule"/>
</dbReference>
<sequence length="132" mass="14710">MRHGFAGKRLGRNSSHKRALMRNLTTSLILHERIQTTDGKARELKGVVEKMITLGKRGDLHARRQAAAFIIGKEAVQKLFEIAPRFNDKKGGYTRTLKLGRRLGDSAPVSIIELIGAPKKETKKAKEEVKPA</sequence>
<dbReference type="SUPFAM" id="SSF64263">
    <property type="entry name" value="Prokaryotic ribosomal protein L17"/>
    <property type="match status" value="1"/>
</dbReference>
<evidence type="ECO:0000256" key="5">
    <source>
        <dbReference type="RuleBase" id="RU000660"/>
    </source>
</evidence>
<keyword evidence="2 4" id="KW-0689">Ribosomal protein</keyword>
<keyword evidence="3 4" id="KW-0687">Ribonucleoprotein</keyword>
<accession>A0A0H4TD53</accession>
<comment type="similarity">
    <text evidence="1 4 5">Belongs to the bacterial ribosomal protein bL17 family.</text>
</comment>
<comment type="subunit">
    <text evidence="4">Part of the 50S ribosomal subunit. Contacts protein L32.</text>
</comment>
<gene>
    <name evidence="4" type="primary">rplQ</name>
</gene>
<evidence type="ECO:0000313" key="6">
    <source>
        <dbReference type="EMBL" id="AKQ04835.1"/>
    </source>
</evidence>
<evidence type="ECO:0000256" key="4">
    <source>
        <dbReference type="HAMAP-Rule" id="MF_01368"/>
    </source>
</evidence>
<dbReference type="Gene3D" id="3.90.1030.10">
    <property type="entry name" value="Ribosomal protein L17"/>
    <property type="match status" value="1"/>
</dbReference>
<dbReference type="GO" id="GO:0003735">
    <property type="term" value="F:structural constituent of ribosome"/>
    <property type="evidence" value="ECO:0007669"/>
    <property type="project" value="InterPro"/>
</dbReference>
<dbReference type="AlphaFoldDB" id="A0A0H4TD53"/>
<dbReference type="Pfam" id="PF01196">
    <property type="entry name" value="Ribosomal_L17"/>
    <property type="match status" value="1"/>
</dbReference>
<reference evidence="6" key="1">
    <citation type="journal article" date="2015" name="ISME J.">
        <title>Aquifer environment selects for microbial species cohorts in sediment and groundwater.</title>
        <authorList>
            <person name="Hug L.A."/>
            <person name="Thomas B.C."/>
            <person name="Brown C.T."/>
            <person name="Frischkorn K.R."/>
            <person name="Williams K.H."/>
            <person name="Tringe S.G."/>
            <person name="Banfield J.F."/>
        </authorList>
    </citation>
    <scope>NUCLEOTIDE SEQUENCE</scope>
</reference>
<dbReference type="GO" id="GO:0022625">
    <property type="term" value="C:cytosolic large ribosomal subunit"/>
    <property type="evidence" value="ECO:0007669"/>
    <property type="project" value="TreeGrafter"/>
</dbReference>
<evidence type="ECO:0000256" key="3">
    <source>
        <dbReference type="ARBA" id="ARBA00023274"/>
    </source>
</evidence>
<dbReference type="PROSITE" id="PS01167">
    <property type="entry name" value="RIBOSOMAL_L17"/>
    <property type="match status" value="1"/>
</dbReference>
<dbReference type="InterPro" id="IPR000456">
    <property type="entry name" value="Ribosomal_bL17"/>
</dbReference>
<dbReference type="HAMAP" id="MF_01368">
    <property type="entry name" value="Ribosomal_bL17"/>
    <property type="match status" value="1"/>
</dbReference>
<dbReference type="InterPro" id="IPR036373">
    <property type="entry name" value="Ribosomal_bL17_sf"/>
</dbReference>
<dbReference type="NCBIfam" id="TIGR00059">
    <property type="entry name" value="L17"/>
    <property type="match status" value="1"/>
</dbReference>
<organism evidence="6">
    <name type="scientific">uncultured delta proteobacterium Rifle_16ft_4_minimus_809</name>
    <dbReference type="NCBI Taxonomy" id="1665185"/>
    <lineage>
        <taxon>Bacteria</taxon>
        <taxon>Deltaproteobacteria</taxon>
        <taxon>environmental samples</taxon>
    </lineage>
</organism>
<evidence type="ECO:0000256" key="2">
    <source>
        <dbReference type="ARBA" id="ARBA00022980"/>
    </source>
</evidence>